<name>E4MVE8_RHIML</name>
<dbReference type="SUPFAM" id="SSF51182">
    <property type="entry name" value="RmlC-like cupins"/>
    <property type="match status" value="1"/>
</dbReference>
<dbReference type="AlphaFoldDB" id="E4MVE8"/>
<feature type="compositionally biased region" description="Basic residues" evidence="1">
    <location>
        <begin position="20"/>
        <end position="38"/>
    </location>
</feature>
<dbReference type="InterPro" id="IPR047263">
    <property type="entry name" value="HNL-like_cupin"/>
</dbReference>
<evidence type="ECO:0000259" key="2">
    <source>
        <dbReference type="Pfam" id="PF07883"/>
    </source>
</evidence>
<protein>
    <recommendedName>
        <fullName evidence="2">Cupin type-2 domain-containing protein</fullName>
    </recommendedName>
</protein>
<feature type="domain" description="Cupin type-2" evidence="2">
    <location>
        <begin position="229"/>
        <end position="285"/>
    </location>
</feature>
<evidence type="ECO:0000256" key="1">
    <source>
        <dbReference type="SAM" id="MobiDB-lite"/>
    </source>
</evidence>
<evidence type="ECO:0000313" key="3">
    <source>
        <dbReference type="EMBL" id="CBY17650.1"/>
    </source>
</evidence>
<dbReference type="InterPro" id="IPR011051">
    <property type="entry name" value="RmlC_Cupin_sf"/>
</dbReference>
<proteinExistence type="predicted"/>
<dbReference type="PANTHER" id="PTHR43698">
    <property type="entry name" value="RIBD C-TERMINAL DOMAIN CONTAINING PROTEIN"/>
    <property type="match status" value="1"/>
</dbReference>
<keyword evidence="3" id="KW-0614">Plasmid</keyword>
<dbReference type="Gene3D" id="2.60.120.10">
    <property type="entry name" value="Jelly Rolls"/>
    <property type="match status" value="1"/>
</dbReference>
<reference evidence="3" key="2">
    <citation type="submission" date="2010-11" db="EMBL/GenBank/DDBJ databases">
        <authorList>
            <person name="Perez-Mendoza D."/>
        </authorList>
    </citation>
    <scope>NUCLEOTIDE SEQUENCE</scope>
    <source>
        <strain evidence="3">GR4</strain>
        <plasmid evidence="3">pRmeGR4a</plasmid>
    </source>
</reference>
<feature type="compositionally biased region" description="Basic and acidic residues" evidence="1">
    <location>
        <begin position="93"/>
        <end position="106"/>
    </location>
</feature>
<sequence length="319" mass="35410">MPYPPRKSQGAKRFEEAHQKSVRRRQPVSVRRNLHHGYRPGSNPRGVRCDGRQATVARPAALRRHRTEDGRTDRRCAVWRHLGAARSFQAGSESRDGQRARRHEPSRPAPFAPCHRQAQRRHRGRADRNDHPSRLLFGLAECRFGDRRRQGRLQEMMSKQGNAMKLAAMTVASLFLAASSASAQSDQAITVTRAGSQPSTAGAAENFTGSVRVDDRFKGSGEARISGATVTFEPGARTAWHTHPLGQTLIVTQGVGLVQREGGRVEEIRPGDTVWIPPGVKHWHGASPSVGMSHIAFSEALDGKTVEWMEQVSDEQYER</sequence>
<reference evidence="3" key="1">
    <citation type="journal article" date="1998" name="J. Bacteriol.">
        <title>Cloning and identification of conjugative transfer origins in the Rhizobium meliloti genome.</title>
        <authorList>
            <person name="Herrera-Cervera J.A."/>
            <person name="Sanjuan-Pinilla J.M."/>
            <person name="Olivares J."/>
            <person name="Sanjuan J."/>
        </authorList>
    </citation>
    <scope>NUCLEOTIDE SEQUENCE</scope>
    <source>
        <strain evidence="3">GR4</strain>
        <plasmid evidence="3">pRmeGR4a</plasmid>
    </source>
</reference>
<dbReference type="InterPro" id="IPR013096">
    <property type="entry name" value="Cupin_2"/>
</dbReference>
<feature type="region of interest" description="Disordered" evidence="1">
    <location>
        <begin position="1"/>
        <end position="56"/>
    </location>
</feature>
<dbReference type="InterPro" id="IPR014710">
    <property type="entry name" value="RmlC-like_jellyroll"/>
</dbReference>
<dbReference type="PANTHER" id="PTHR43698:SF1">
    <property type="entry name" value="BLL4564 PROTEIN"/>
    <property type="match status" value="1"/>
</dbReference>
<feature type="region of interest" description="Disordered" evidence="1">
    <location>
        <begin position="87"/>
        <end position="131"/>
    </location>
</feature>
<accession>E4MVE8</accession>
<geneLocation type="plasmid" evidence="3">
    <name>pRmeGR4a</name>
</geneLocation>
<dbReference type="CDD" id="cd02233">
    <property type="entry name" value="cupin_HNL-like"/>
    <property type="match status" value="1"/>
</dbReference>
<dbReference type="EMBL" id="AJ223303">
    <property type="protein sequence ID" value="CBY17650.1"/>
    <property type="molecule type" value="Genomic_DNA"/>
</dbReference>
<organism evidence="3">
    <name type="scientific">Rhizobium meliloti</name>
    <name type="common">Ensifer meliloti</name>
    <name type="synonym">Sinorhizobium meliloti</name>
    <dbReference type="NCBI Taxonomy" id="382"/>
    <lineage>
        <taxon>Bacteria</taxon>
        <taxon>Pseudomonadati</taxon>
        <taxon>Pseudomonadota</taxon>
        <taxon>Alphaproteobacteria</taxon>
        <taxon>Hyphomicrobiales</taxon>
        <taxon>Rhizobiaceae</taxon>
        <taxon>Sinorhizobium/Ensifer group</taxon>
        <taxon>Sinorhizobium</taxon>
    </lineage>
</organism>
<dbReference type="Pfam" id="PF07883">
    <property type="entry name" value="Cupin_2"/>
    <property type="match status" value="1"/>
</dbReference>